<dbReference type="NCBIfam" id="TIGR00211">
    <property type="entry name" value="glyS"/>
    <property type="match status" value="1"/>
</dbReference>
<name>A0A1G7HSX7_9BACT</name>
<evidence type="ECO:0000256" key="7">
    <source>
        <dbReference type="ARBA" id="ARBA00022917"/>
    </source>
</evidence>
<evidence type="ECO:0000256" key="9">
    <source>
        <dbReference type="ARBA" id="ARBA00047937"/>
    </source>
</evidence>
<dbReference type="GO" id="GO:0006426">
    <property type="term" value="P:glycyl-tRNA aminoacylation"/>
    <property type="evidence" value="ECO:0007669"/>
    <property type="project" value="UniProtKB-UniRule"/>
</dbReference>
<dbReference type="InterPro" id="IPR006194">
    <property type="entry name" value="Gly-tRNA-synth_heterodimer"/>
</dbReference>
<dbReference type="InterPro" id="IPR008909">
    <property type="entry name" value="DALR_anticod-bd"/>
</dbReference>
<evidence type="ECO:0000256" key="1">
    <source>
        <dbReference type="ARBA" id="ARBA00004496"/>
    </source>
</evidence>
<sequence length="704" mass="78136">MAEFLFEIGLEEVPARMLPGAEAELTKRVSDLLTRERLVEEGFSVESYSTPRRLAVWVKGVIAQQADAEEELVGPPVKAAYKDGQPTKAAEAFAEKAGIPVDQLRTITNAKGEYLAATAKRAGKSFSEVVLAELPKEIAAMYWAKNMRWRPFLPERFVRPIKWILALLDGAVLPVEWAGITASNVTYGHRVLFGYEPITIAAPAEYADKLYQAKVMVNVEHRRERIRKDLDKATRTVEGARWREDRPLVDKVTHLTEWPTVLLGKFEDEFLALPEEVLVTVMRDHQNYFALENGEHMLQPYFLAVLNTEPVGEGVEIIRHGNERVLRARFNDARFFYEFDQRISLQERVELLKNVTFQKELGSYYAKMERTNALVVTLGQFVRERANAQRGQGLSVKLDALTTAATLAKADLTTELVKEFTELQGIVGGLYARAQGVDEAAAIAIYEQYQPAGMEDAVPSTVEGQLLSIADKADTIAGMFGLGMQPTGSKDPFGLRRAANGIVKILAESDLPLTLGEIAGAATNNDTLCANVKSFLSERLEWYLRDIRGGAYDVVKAVMITEPDDVRDAMKRVDAVSAARTGADFAAIAAAFKRMKNLVEQAKAKGEVFTPGSKHEFLTEPVERALAEEAGRRAAWVEGLRKDGDYTLALATIAELRPFVDAFFDKVMVMAPEPQLRAARLGLLLRILMDYSKVADFSEIVIAG</sequence>
<dbReference type="PANTHER" id="PTHR30075">
    <property type="entry name" value="GLYCYL-TRNA SYNTHETASE"/>
    <property type="match status" value="1"/>
</dbReference>
<proteinExistence type="inferred from homology"/>
<feature type="domain" description="DALR anticodon binding" evidence="11">
    <location>
        <begin position="590"/>
        <end position="685"/>
    </location>
</feature>
<comment type="subunit">
    <text evidence="10">Tetramer of two alpha and two beta subunits.</text>
</comment>
<gene>
    <name evidence="10" type="primary">glyS</name>
    <name evidence="12" type="ORF">SAMN05444167_1200</name>
</gene>
<dbReference type="Proteomes" id="UP000182427">
    <property type="component" value="Chromosome I"/>
</dbReference>
<evidence type="ECO:0000256" key="6">
    <source>
        <dbReference type="ARBA" id="ARBA00022840"/>
    </source>
</evidence>
<dbReference type="EMBL" id="LT629690">
    <property type="protein sequence ID" value="SDF03542.1"/>
    <property type="molecule type" value="Genomic_DNA"/>
</dbReference>
<dbReference type="HAMAP" id="MF_00255">
    <property type="entry name" value="Gly_tRNA_synth_beta"/>
    <property type="match status" value="1"/>
</dbReference>
<dbReference type="Pfam" id="PF02092">
    <property type="entry name" value="tRNA_synt_2f"/>
    <property type="match status" value="1"/>
</dbReference>
<dbReference type="OrthoDB" id="9775440at2"/>
<keyword evidence="7 10" id="KW-0648">Protein biosynthesis</keyword>
<keyword evidence="6 10" id="KW-0067">ATP-binding</keyword>
<dbReference type="RefSeq" id="WP_083344338.1">
    <property type="nucleotide sequence ID" value="NZ_LT629690.1"/>
</dbReference>
<dbReference type="PRINTS" id="PR01045">
    <property type="entry name" value="TRNASYNTHGB"/>
</dbReference>
<evidence type="ECO:0000313" key="13">
    <source>
        <dbReference type="Proteomes" id="UP000182427"/>
    </source>
</evidence>
<protein>
    <recommendedName>
        <fullName evidence="10">Glycine--tRNA ligase beta subunit</fullName>
        <ecNumber evidence="10">6.1.1.14</ecNumber>
    </recommendedName>
    <alternativeName>
        <fullName evidence="10">Glycyl-tRNA synthetase beta subunit</fullName>
        <shortName evidence="10">GlyRS</shortName>
    </alternativeName>
</protein>
<keyword evidence="5 10" id="KW-0547">Nucleotide-binding</keyword>
<evidence type="ECO:0000256" key="10">
    <source>
        <dbReference type="HAMAP-Rule" id="MF_00255"/>
    </source>
</evidence>
<dbReference type="InterPro" id="IPR015944">
    <property type="entry name" value="Gly-tRNA-synth_bsu"/>
</dbReference>
<comment type="subcellular location">
    <subcellularLocation>
        <location evidence="1 10">Cytoplasm</location>
    </subcellularLocation>
</comment>
<keyword evidence="4 10" id="KW-0436">Ligase</keyword>
<keyword evidence="3 10" id="KW-0963">Cytoplasm</keyword>
<accession>A0A1G7HSX7</accession>
<organism evidence="12 13">
    <name type="scientific">Terriglobus roseus</name>
    <dbReference type="NCBI Taxonomy" id="392734"/>
    <lineage>
        <taxon>Bacteria</taxon>
        <taxon>Pseudomonadati</taxon>
        <taxon>Acidobacteriota</taxon>
        <taxon>Terriglobia</taxon>
        <taxon>Terriglobales</taxon>
        <taxon>Acidobacteriaceae</taxon>
        <taxon>Terriglobus</taxon>
    </lineage>
</organism>
<dbReference type="Pfam" id="PF05746">
    <property type="entry name" value="DALR_1"/>
    <property type="match status" value="1"/>
</dbReference>
<evidence type="ECO:0000256" key="4">
    <source>
        <dbReference type="ARBA" id="ARBA00022598"/>
    </source>
</evidence>
<dbReference type="GO" id="GO:0005524">
    <property type="term" value="F:ATP binding"/>
    <property type="evidence" value="ECO:0007669"/>
    <property type="project" value="UniProtKB-UniRule"/>
</dbReference>
<reference evidence="12 13" key="1">
    <citation type="submission" date="2016-10" db="EMBL/GenBank/DDBJ databases">
        <authorList>
            <person name="de Groot N.N."/>
        </authorList>
    </citation>
    <scope>NUCLEOTIDE SEQUENCE [LARGE SCALE GENOMIC DNA]</scope>
    <source>
        <strain evidence="12 13">GAS232</strain>
    </source>
</reference>
<evidence type="ECO:0000256" key="2">
    <source>
        <dbReference type="ARBA" id="ARBA00008226"/>
    </source>
</evidence>
<dbReference type="GO" id="GO:0004820">
    <property type="term" value="F:glycine-tRNA ligase activity"/>
    <property type="evidence" value="ECO:0007669"/>
    <property type="project" value="UniProtKB-UniRule"/>
</dbReference>
<keyword evidence="8 10" id="KW-0030">Aminoacyl-tRNA synthetase</keyword>
<dbReference type="PANTHER" id="PTHR30075:SF2">
    <property type="entry name" value="GLYCINE--TRNA LIGASE, CHLOROPLASTIC_MITOCHONDRIAL 2"/>
    <property type="match status" value="1"/>
</dbReference>
<dbReference type="GO" id="GO:0004814">
    <property type="term" value="F:arginine-tRNA ligase activity"/>
    <property type="evidence" value="ECO:0007669"/>
    <property type="project" value="InterPro"/>
</dbReference>
<evidence type="ECO:0000259" key="11">
    <source>
        <dbReference type="Pfam" id="PF05746"/>
    </source>
</evidence>
<comment type="catalytic activity">
    <reaction evidence="9 10">
        <text>tRNA(Gly) + glycine + ATP = glycyl-tRNA(Gly) + AMP + diphosphate</text>
        <dbReference type="Rhea" id="RHEA:16013"/>
        <dbReference type="Rhea" id="RHEA-COMP:9664"/>
        <dbReference type="Rhea" id="RHEA-COMP:9683"/>
        <dbReference type="ChEBI" id="CHEBI:30616"/>
        <dbReference type="ChEBI" id="CHEBI:33019"/>
        <dbReference type="ChEBI" id="CHEBI:57305"/>
        <dbReference type="ChEBI" id="CHEBI:78442"/>
        <dbReference type="ChEBI" id="CHEBI:78522"/>
        <dbReference type="ChEBI" id="CHEBI:456215"/>
        <dbReference type="EC" id="6.1.1.14"/>
    </reaction>
</comment>
<comment type="similarity">
    <text evidence="2 10">Belongs to the class-II aminoacyl-tRNA synthetase family.</text>
</comment>
<dbReference type="EC" id="6.1.1.14" evidence="10"/>
<dbReference type="AlphaFoldDB" id="A0A1G7HSX7"/>
<evidence type="ECO:0000256" key="5">
    <source>
        <dbReference type="ARBA" id="ARBA00022741"/>
    </source>
</evidence>
<dbReference type="GO" id="GO:0006420">
    <property type="term" value="P:arginyl-tRNA aminoacylation"/>
    <property type="evidence" value="ECO:0007669"/>
    <property type="project" value="InterPro"/>
</dbReference>
<dbReference type="PROSITE" id="PS50861">
    <property type="entry name" value="AA_TRNA_LIGASE_II_GLYAB"/>
    <property type="match status" value="1"/>
</dbReference>
<evidence type="ECO:0000256" key="8">
    <source>
        <dbReference type="ARBA" id="ARBA00023146"/>
    </source>
</evidence>
<keyword evidence="13" id="KW-1185">Reference proteome</keyword>
<dbReference type="SUPFAM" id="SSF109604">
    <property type="entry name" value="HD-domain/PDEase-like"/>
    <property type="match status" value="1"/>
</dbReference>
<evidence type="ECO:0000313" key="12">
    <source>
        <dbReference type="EMBL" id="SDF03542.1"/>
    </source>
</evidence>
<evidence type="ECO:0000256" key="3">
    <source>
        <dbReference type="ARBA" id="ARBA00022490"/>
    </source>
</evidence>
<dbReference type="GO" id="GO:0005829">
    <property type="term" value="C:cytosol"/>
    <property type="evidence" value="ECO:0007669"/>
    <property type="project" value="TreeGrafter"/>
</dbReference>